<comment type="subcellular location">
    <subcellularLocation>
        <location evidence="1">Cell membrane</location>
        <topology evidence="1">Single-pass membrane protein</topology>
    </subcellularLocation>
</comment>
<keyword evidence="4 14" id="KW-0812">Transmembrane</keyword>
<accession>A0A4R6C003</accession>
<evidence type="ECO:0000256" key="1">
    <source>
        <dbReference type="ARBA" id="ARBA00004162"/>
    </source>
</evidence>
<organism evidence="15 16">
    <name type="scientific">Macrococcus bovicus</name>
    <dbReference type="NCBI Taxonomy" id="69968"/>
    <lineage>
        <taxon>Bacteria</taxon>
        <taxon>Bacillati</taxon>
        <taxon>Bacillota</taxon>
        <taxon>Bacilli</taxon>
        <taxon>Bacillales</taxon>
        <taxon>Staphylococcaceae</taxon>
        <taxon>Macrococcus</taxon>
    </lineage>
</organism>
<keyword evidence="2" id="KW-1003">Cell membrane</keyword>
<dbReference type="UniPathway" id="UPA00029">
    <property type="reaction ID" value="UER00560"/>
</dbReference>
<dbReference type="Proteomes" id="UP000294843">
    <property type="component" value="Unassembled WGS sequence"/>
</dbReference>
<comment type="caution">
    <text evidence="15">The sequence shown here is derived from an EMBL/GenBank/DDBJ whole genome shotgun (WGS) entry which is preliminary data.</text>
</comment>
<gene>
    <name evidence="15" type="ORF">ERX55_06425</name>
</gene>
<evidence type="ECO:0000256" key="10">
    <source>
        <dbReference type="ARBA" id="ARBA00023588"/>
    </source>
</evidence>
<protein>
    <recommendedName>
        <fullName evidence="12">Glycosyl-4,4'-diaponeurosporenoate acyltransferase</fullName>
    </recommendedName>
</protein>
<dbReference type="Pfam" id="PF18927">
    <property type="entry name" value="CrtO"/>
    <property type="match status" value="1"/>
</dbReference>
<dbReference type="GO" id="GO:0005886">
    <property type="term" value="C:plasma membrane"/>
    <property type="evidence" value="ECO:0007669"/>
    <property type="project" value="UniProtKB-SubCell"/>
</dbReference>
<keyword evidence="8 14" id="KW-0472">Membrane</keyword>
<evidence type="ECO:0000256" key="7">
    <source>
        <dbReference type="ARBA" id="ARBA00022989"/>
    </source>
</evidence>
<evidence type="ECO:0000256" key="3">
    <source>
        <dbReference type="ARBA" id="ARBA00022679"/>
    </source>
</evidence>
<dbReference type="InterPro" id="IPR044021">
    <property type="entry name" value="CrtO"/>
</dbReference>
<evidence type="ECO:0000256" key="9">
    <source>
        <dbReference type="ARBA" id="ARBA00023315"/>
    </source>
</evidence>
<evidence type="ECO:0000256" key="8">
    <source>
        <dbReference type="ARBA" id="ARBA00023136"/>
    </source>
</evidence>
<evidence type="ECO:0000256" key="5">
    <source>
        <dbReference type="ARBA" id="ARBA00022729"/>
    </source>
</evidence>
<sequence length="162" mass="19777">MKLLRLLLRNTAAWMFIQLALSYTIMRVPRTLFHSYGWLFQSLNFEDEGRFWQRHFKVKRWKHQLPDSSTLFSASFNHRELASSDLHALQTFSIETNRAEFTHWLTLLICPFFYFWNPRWAARINVFYALISSLPFIIVQRYNRPKLQRLITRKKRRLYDNT</sequence>
<dbReference type="OrthoDB" id="3783432at2"/>
<keyword evidence="9 15" id="KW-0012">Acyltransferase</keyword>
<evidence type="ECO:0000313" key="15">
    <source>
        <dbReference type="EMBL" id="TDM14204.1"/>
    </source>
</evidence>
<keyword evidence="16" id="KW-1185">Reference proteome</keyword>
<keyword evidence="5" id="KW-0732">Signal</keyword>
<evidence type="ECO:0000256" key="11">
    <source>
        <dbReference type="ARBA" id="ARBA00023603"/>
    </source>
</evidence>
<name>A0A4R6C003_9STAP</name>
<evidence type="ECO:0000256" key="2">
    <source>
        <dbReference type="ARBA" id="ARBA00022475"/>
    </source>
</evidence>
<dbReference type="EMBL" id="SCWF01000005">
    <property type="protein sequence ID" value="TDM14204.1"/>
    <property type="molecule type" value="Genomic_DNA"/>
</dbReference>
<keyword evidence="7 14" id="KW-1133">Transmembrane helix</keyword>
<comment type="similarity">
    <text evidence="11">Belongs to the acyltransferase CrtO family.</text>
</comment>
<feature type="transmembrane region" description="Helical" evidence="14">
    <location>
        <begin position="122"/>
        <end position="139"/>
    </location>
</feature>
<comment type="function">
    <text evidence="13">Catalyzes the acylation of glycosyl-4,4'-diaponeurosporenoate, i.e. the esterification of glucose at the C6'' position with the carboxyl group of the C(15) fatty acid 12-methyltetradecanoic acid, to yield staphyloxanthin. This is the last step in the biosynthesis of this orange pigment, present in most staphylococci strains.</text>
</comment>
<dbReference type="AlphaFoldDB" id="A0A4R6C003"/>
<comment type="pathway">
    <text evidence="10">Carotenoid biosynthesis; staphyloxanthin biosynthesis; staphyloxanthin from farnesyl diphosphate: step 5/5.</text>
</comment>
<evidence type="ECO:0000256" key="4">
    <source>
        <dbReference type="ARBA" id="ARBA00022692"/>
    </source>
</evidence>
<reference evidence="15 16" key="1">
    <citation type="submission" date="2019-01" db="EMBL/GenBank/DDBJ databases">
        <title>Draft genome sequences of the type strains of six Macrococcus species.</title>
        <authorList>
            <person name="Mazhar S."/>
            <person name="Altermann E."/>
            <person name="Hill C."/>
            <person name="Mcauliffe O."/>
        </authorList>
    </citation>
    <scope>NUCLEOTIDE SEQUENCE [LARGE SCALE GENOMIC DNA]</scope>
    <source>
        <strain evidence="15 16">ATCC 51825</strain>
    </source>
</reference>
<evidence type="ECO:0000256" key="12">
    <source>
        <dbReference type="ARBA" id="ARBA00023667"/>
    </source>
</evidence>
<evidence type="ECO:0000256" key="6">
    <source>
        <dbReference type="ARBA" id="ARBA00022746"/>
    </source>
</evidence>
<keyword evidence="6" id="KW-0125">Carotenoid biosynthesis</keyword>
<evidence type="ECO:0000256" key="13">
    <source>
        <dbReference type="ARBA" id="ARBA00025324"/>
    </source>
</evidence>
<evidence type="ECO:0000256" key="14">
    <source>
        <dbReference type="SAM" id="Phobius"/>
    </source>
</evidence>
<proteinExistence type="inferred from homology"/>
<keyword evidence="3 15" id="KW-0808">Transferase</keyword>
<dbReference type="RefSeq" id="WP_133451744.1">
    <property type="nucleotide sequence ID" value="NZ_SCWF01000005.1"/>
</dbReference>
<dbReference type="GO" id="GO:0016746">
    <property type="term" value="F:acyltransferase activity"/>
    <property type="evidence" value="ECO:0007669"/>
    <property type="project" value="UniProtKB-KW"/>
</dbReference>
<evidence type="ECO:0000313" key="16">
    <source>
        <dbReference type="Proteomes" id="UP000294843"/>
    </source>
</evidence>
<dbReference type="GO" id="GO:0016117">
    <property type="term" value="P:carotenoid biosynthetic process"/>
    <property type="evidence" value="ECO:0007669"/>
    <property type="project" value="UniProtKB-KW"/>
</dbReference>